<dbReference type="Proteomes" id="UP001154265">
    <property type="component" value="Unassembled WGS sequence"/>
</dbReference>
<dbReference type="EC" id="2.4.-.-" evidence="9"/>
<sequence>MRPKSTTQRQGSMPRRWRSPLLFFLLILVSLGLAVAFSGQLVPLVATVYKEICDALLSLPTVPQSLGWLDVSELDKPLIFWPTILLGSLALGITHFSPQPRLWSRLIIVSSLFALMLRYLAWRSLLTLNLTTPLNSVLSLTLLGIEIFIIAGYSLQLYLVLKIKDRHSQANAAEMLVKSGRYLPRVDILIPTYNEPVHILRRTIIGCQALDYDLKTIYLLDDTHRPAVQELAATLGCSYITRPDNRHAKAGNLNHALALTTGELVVVFDADFIPTRNFLSRTLGFFADPEVGLLQTYQSFYNPDPVSRNLGLENYLPQEVEIFSRHYQVLRDGIETALCYGSSFVARRSALDEVGGFNTESLSEDYFTAVTLSSHGYRVLYLDESLSAGLCAEDMTGHIGQRLRWARGTLQAFFIQASPLKLPNLTFLQRLAHLEGLLQWFHSPLRLILLLMPFSYAFLGVVPLETTLREWLYYFLPYYWVLVSSFAWLNGRSRSALISDIYAVAQCIPLTFTVIHTLWRPFGRSFRVTPKGIQRDRYAFNWQFGWPLLGLFIASGVALGINLANPEQGMTLAWIWSAYNLVVIGLALLVLIDAPQPDPFDWLPIQQTAEIAIAWEHCPPLTVWGTSVLLSEGGAKISLPQCIPASAFDADLSIKLLESNIQLQADLINIELSKPGQQTQELGYPQQVIDLRFKNCDLATYRELVELLFCQPGRWQWPHTPSEGTAIALLLKSLVYPRILWARFQKPHTKPIGGSAPRVTFPG</sequence>
<feature type="transmembrane region" description="Helical" evidence="7">
    <location>
        <begin position="471"/>
        <end position="489"/>
    </location>
</feature>
<dbReference type="PANTHER" id="PTHR43867">
    <property type="entry name" value="CELLULOSE SYNTHASE CATALYTIC SUBUNIT A [UDP-FORMING]"/>
    <property type="match status" value="1"/>
</dbReference>
<dbReference type="InterPro" id="IPR001173">
    <property type="entry name" value="Glyco_trans_2-like"/>
</dbReference>
<evidence type="ECO:0000256" key="7">
    <source>
        <dbReference type="SAM" id="Phobius"/>
    </source>
</evidence>
<feature type="transmembrane region" description="Helical" evidence="7">
    <location>
        <begin position="447"/>
        <end position="465"/>
    </location>
</feature>
<dbReference type="Pfam" id="PF13632">
    <property type="entry name" value="Glyco_trans_2_3"/>
    <property type="match status" value="1"/>
</dbReference>
<feature type="transmembrane region" description="Helical" evidence="7">
    <location>
        <begin position="539"/>
        <end position="561"/>
    </location>
</feature>
<dbReference type="InterPro" id="IPR003919">
    <property type="entry name" value="Cell_synth_A"/>
</dbReference>
<dbReference type="GO" id="GO:0016757">
    <property type="term" value="F:glycosyltransferase activity"/>
    <property type="evidence" value="ECO:0007669"/>
    <property type="project" value="UniProtKB-KW"/>
</dbReference>
<dbReference type="InterPro" id="IPR029044">
    <property type="entry name" value="Nucleotide-diphossugar_trans"/>
</dbReference>
<evidence type="ECO:0000313" key="9">
    <source>
        <dbReference type="EMBL" id="MDG2991709.1"/>
    </source>
</evidence>
<feature type="transmembrane region" description="Helical" evidence="7">
    <location>
        <begin position="501"/>
        <end position="519"/>
    </location>
</feature>
<reference evidence="9" key="2">
    <citation type="submission" date="2022-01" db="EMBL/GenBank/DDBJ databases">
        <authorList>
            <person name="Zivanovic Y."/>
            <person name="Moreira D."/>
            <person name="Lopez-Garcia P."/>
        </authorList>
    </citation>
    <scope>NUCLEOTIDE SEQUENCE</scope>
    <source>
        <strain evidence="9">G9</strain>
    </source>
</reference>
<keyword evidence="5 7" id="KW-1133">Transmembrane helix</keyword>
<accession>A0ABT6F1J9</accession>
<comment type="subcellular location">
    <subcellularLocation>
        <location evidence="1">Membrane</location>
        <topology evidence="1">Multi-pass membrane protein</topology>
    </subcellularLocation>
</comment>
<evidence type="ECO:0000256" key="4">
    <source>
        <dbReference type="ARBA" id="ARBA00022692"/>
    </source>
</evidence>
<organism evidence="9 10">
    <name type="scientific">Candidatus Synechococcus calcipolaris G9</name>
    <dbReference type="NCBI Taxonomy" id="1497997"/>
    <lineage>
        <taxon>Bacteria</taxon>
        <taxon>Bacillati</taxon>
        <taxon>Cyanobacteriota</taxon>
        <taxon>Cyanophyceae</taxon>
        <taxon>Synechococcales</taxon>
        <taxon>Synechococcaceae</taxon>
        <taxon>Synechococcus</taxon>
    </lineage>
</organism>
<comment type="caution">
    <text evidence="9">The sequence shown here is derived from an EMBL/GenBank/DDBJ whole genome shotgun (WGS) entry which is preliminary data.</text>
</comment>
<reference evidence="9" key="1">
    <citation type="journal article" date="2022" name="Genome Biol. Evol.">
        <title>A New Gene Family Diagnostic for Intracellular Biomineralization of Amorphous Ca Carbonates by Cyanobacteria.</title>
        <authorList>
            <person name="Benzerara K."/>
            <person name="Duprat E."/>
            <person name="Bitard-Feildel T."/>
            <person name="Caumes G."/>
            <person name="Cassier-Chauvat C."/>
            <person name="Chauvat F."/>
            <person name="Dezi M."/>
            <person name="Diop S.I."/>
            <person name="Gaschignard G."/>
            <person name="Gorgen S."/>
            <person name="Gugger M."/>
            <person name="Lopez-Garcia P."/>
            <person name="Millet M."/>
            <person name="Skouri-Panet F."/>
            <person name="Moreira D."/>
            <person name="Callebaut I."/>
        </authorList>
    </citation>
    <scope>NUCLEOTIDE SEQUENCE</scope>
    <source>
        <strain evidence="9">G9</strain>
    </source>
</reference>
<dbReference type="Gene3D" id="3.90.550.10">
    <property type="entry name" value="Spore Coat Polysaccharide Biosynthesis Protein SpsA, Chain A"/>
    <property type="match status" value="1"/>
</dbReference>
<evidence type="ECO:0000256" key="1">
    <source>
        <dbReference type="ARBA" id="ARBA00004141"/>
    </source>
</evidence>
<evidence type="ECO:0000256" key="5">
    <source>
        <dbReference type="ARBA" id="ARBA00022989"/>
    </source>
</evidence>
<dbReference type="EMBL" id="JAKKUT010000002">
    <property type="protein sequence ID" value="MDG2991709.1"/>
    <property type="molecule type" value="Genomic_DNA"/>
</dbReference>
<keyword evidence="2 9" id="KW-0328">Glycosyltransferase</keyword>
<keyword evidence="6 7" id="KW-0472">Membrane</keyword>
<dbReference type="RefSeq" id="WP_277867572.1">
    <property type="nucleotide sequence ID" value="NZ_JAKKUT010000002.1"/>
</dbReference>
<gene>
    <name evidence="9" type="ORF">L3556_12315</name>
</gene>
<dbReference type="PRINTS" id="PR01439">
    <property type="entry name" value="CELLSNTHASEA"/>
</dbReference>
<feature type="domain" description="Glycosyltransferase 2-like" evidence="8">
    <location>
        <begin position="265"/>
        <end position="478"/>
    </location>
</feature>
<evidence type="ECO:0000256" key="2">
    <source>
        <dbReference type="ARBA" id="ARBA00022676"/>
    </source>
</evidence>
<protein>
    <submittedName>
        <fullName evidence="9">Glycosyltransferase</fullName>
        <ecNumber evidence="9">2.4.-.-</ecNumber>
    </submittedName>
</protein>
<keyword evidence="3 9" id="KW-0808">Transferase</keyword>
<dbReference type="InterPro" id="IPR050321">
    <property type="entry name" value="Glycosyltr_2/OpgH_subfam"/>
</dbReference>
<evidence type="ECO:0000256" key="3">
    <source>
        <dbReference type="ARBA" id="ARBA00022679"/>
    </source>
</evidence>
<feature type="transmembrane region" description="Helical" evidence="7">
    <location>
        <begin position="78"/>
        <end position="96"/>
    </location>
</feature>
<evidence type="ECO:0000259" key="8">
    <source>
        <dbReference type="Pfam" id="PF13632"/>
    </source>
</evidence>
<keyword evidence="10" id="KW-1185">Reference proteome</keyword>
<name>A0ABT6F1J9_9SYNE</name>
<evidence type="ECO:0000313" key="10">
    <source>
        <dbReference type="Proteomes" id="UP001154265"/>
    </source>
</evidence>
<keyword evidence="4 7" id="KW-0812">Transmembrane</keyword>
<evidence type="ECO:0000256" key="6">
    <source>
        <dbReference type="ARBA" id="ARBA00023136"/>
    </source>
</evidence>
<feature type="transmembrane region" description="Helical" evidence="7">
    <location>
        <begin position="142"/>
        <end position="161"/>
    </location>
</feature>
<dbReference type="CDD" id="cd06421">
    <property type="entry name" value="CESA_CelA_like"/>
    <property type="match status" value="1"/>
</dbReference>
<dbReference type="SUPFAM" id="SSF53448">
    <property type="entry name" value="Nucleotide-diphospho-sugar transferases"/>
    <property type="match status" value="1"/>
</dbReference>
<feature type="transmembrane region" description="Helical" evidence="7">
    <location>
        <begin position="103"/>
        <end position="122"/>
    </location>
</feature>
<dbReference type="PANTHER" id="PTHR43867:SF2">
    <property type="entry name" value="CELLULOSE SYNTHASE CATALYTIC SUBUNIT A [UDP-FORMING]"/>
    <property type="match status" value="1"/>
</dbReference>
<proteinExistence type="predicted"/>
<feature type="transmembrane region" description="Helical" evidence="7">
    <location>
        <begin position="573"/>
        <end position="592"/>
    </location>
</feature>